<sequence length="489" mass="50692">MTEPFVVVGGDAGGLSAASKFVRESAGDSDDHVPATEREVIVFERGQWVSYAHCGTPYFVKGEIDHLSDLLSLSPDDVESRGIDLRRGHEVVGIDTDAETVTVAGPSGDRHTQSYGDLLLATGARAITDPIPGTDADAAFTIHGLDSAAGLRALLTPVDDFSVADLGGGDALDSEEAARYGAMDPPETVAVVGGGYVGIEMCEALAAWDVDVHLFQRADHVLPAFGEAVAEVVEEHLREQGITLHLGEAVDHLEQDETGRVSRLVCTGGTELAVGAAVVGVGVRPNVELAEGTDIELGESGAIATDEFGRTSVAGVYAVGDCAEMHHVVTGDPAWVPLGLTANRAGRAVGQTVAGDRTEVGGIAGTAVLKAFEQECGRSGITDLAEAREAGFDPVAKTITAGSRSGYYPGSEETTVRLVADRETGRLLGGSIVGRDRAAIRIDTVATALEAGMTVGEVERLDLAYAPPFSPVWDPVLVCAKVLAGALSE</sequence>
<dbReference type="InterPro" id="IPR050260">
    <property type="entry name" value="FAD-bd_OxRdtase"/>
</dbReference>
<dbReference type="PANTHER" id="PTHR43429:SF1">
    <property type="entry name" value="NAD(P)H SULFUR OXIDOREDUCTASE (COA-DEPENDENT)"/>
    <property type="match status" value="1"/>
</dbReference>
<dbReference type="PRINTS" id="PR00368">
    <property type="entry name" value="FADPNR"/>
</dbReference>
<comment type="cofactor">
    <cofactor evidence="1">
        <name>FAD</name>
        <dbReference type="ChEBI" id="CHEBI:57692"/>
    </cofactor>
</comment>
<evidence type="ECO:0000256" key="5">
    <source>
        <dbReference type="ARBA" id="ARBA00023002"/>
    </source>
</evidence>
<keyword evidence="3" id="KW-0285">Flavoprotein</keyword>
<gene>
    <name evidence="9" type="ORF">ACFPJ5_06190</name>
</gene>
<dbReference type="InterPro" id="IPR036188">
    <property type="entry name" value="FAD/NAD-bd_sf"/>
</dbReference>
<comment type="caution">
    <text evidence="9">The sequence shown here is derived from an EMBL/GenBank/DDBJ whole genome shotgun (WGS) entry which is preliminary data.</text>
</comment>
<dbReference type="InterPro" id="IPR016156">
    <property type="entry name" value="FAD/NAD-linked_Rdtase_dimer_sf"/>
</dbReference>
<dbReference type="PANTHER" id="PTHR43429">
    <property type="entry name" value="PYRIDINE NUCLEOTIDE-DISULFIDE OXIDOREDUCTASE DOMAIN-CONTAINING"/>
    <property type="match status" value="1"/>
</dbReference>
<keyword evidence="6" id="KW-0676">Redox-active center</keyword>
<feature type="domain" description="Pyridine nucleotide-disulphide oxidoreductase dimerisation" evidence="7">
    <location>
        <begin position="373"/>
        <end position="471"/>
    </location>
</feature>
<dbReference type="GO" id="GO:0016491">
    <property type="term" value="F:oxidoreductase activity"/>
    <property type="evidence" value="ECO:0007669"/>
    <property type="project" value="UniProtKB-KW"/>
</dbReference>
<dbReference type="InterPro" id="IPR004099">
    <property type="entry name" value="Pyr_nucl-diS_OxRdtase_dimer"/>
</dbReference>
<evidence type="ECO:0000256" key="4">
    <source>
        <dbReference type="ARBA" id="ARBA00022827"/>
    </source>
</evidence>
<evidence type="ECO:0000256" key="6">
    <source>
        <dbReference type="ARBA" id="ARBA00023284"/>
    </source>
</evidence>
<name>A0ABD5R933_9EURY</name>
<protein>
    <submittedName>
        <fullName evidence="9">FAD-dependent oxidoreductase</fullName>
    </submittedName>
</protein>
<evidence type="ECO:0000313" key="10">
    <source>
        <dbReference type="Proteomes" id="UP001596201"/>
    </source>
</evidence>
<evidence type="ECO:0000256" key="3">
    <source>
        <dbReference type="ARBA" id="ARBA00022630"/>
    </source>
</evidence>
<keyword evidence="4" id="KW-0274">FAD</keyword>
<dbReference type="Gene3D" id="3.50.50.60">
    <property type="entry name" value="FAD/NAD(P)-binding domain"/>
    <property type="match status" value="3"/>
</dbReference>
<evidence type="ECO:0000256" key="2">
    <source>
        <dbReference type="ARBA" id="ARBA00009130"/>
    </source>
</evidence>
<dbReference type="EMBL" id="JBHSKX010000001">
    <property type="protein sequence ID" value="MFC5366523.1"/>
    <property type="molecule type" value="Genomic_DNA"/>
</dbReference>
<evidence type="ECO:0000313" key="9">
    <source>
        <dbReference type="EMBL" id="MFC5366523.1"/>
    </source>
</evidence>
<proteinExistence type="inferred from homology"/>
<evidence type="ECO:0000259" key="7">
    <source>
        <dbReference type="Pfam" id="PF02852"/>
    </source>
</evidence>
<dbReference type="Pfam" id="PF02852">
    <property type="entry name" value="Pyr_redox_dim"/>
    <property type="match status" value="1"/>
</dbReference>
<accession>A0ABD5R933</accession>
<dbReference type="InterPro" id="IPR023753">
    <property type="entry name" value="FAD/NAD-binding_dom"/>
</dbReference>
<evidence type="ECO:0000256" key="1">
    <source>
        <dbReference type="ARBA" id="ARBA00001974"/>
    </source>
</evidence>
<dbReference type="AlphaFoldDB" id="A0ABD5R933"/>
<feature type="domain" description="FAD/NAD(P)-binding" evidence="8">
    <location>
        <begin position="5"/>
        <end position="325"/>
    </location>
</feature>
<comment type="similarity">
    <text evidence="2">Belongs to the class-III pyridine nucleotide-disulfide oxidoreductase family.</text>
</comment>
<dbReference type="PRINTS" id="PR00411">
    <property type="entry name" value="PNDRDTASEI"/>
</dbReference>
<keyword evidence="5" id="KW-0560">Oxidoreductase</keyword>
<dbReference type="Pfam" id="PF07992">
    <property type="entry name" value="Pyr_redox_2"/>
    <property type="match status" value="1"/>
</dbReference>
<dbReference type="Proteomes" id="UP001596201">
    <property type="component" value="Unassembled WGS sequence"/>
</dbReference>
<dbReference type="SUPFAM" id="SSF51905">
    <property type="entry name" value="FAD/NAD(P)-binding domain"/>
    <property type="match status" value="1"/>
</dbReference>
<evidence type="ECO:0000259" key="8">
    <source>
        <dbReference type="Pfam" id="PF07992"/>
    </source>
</evidence>
<dbReference type="RefSeq" id="WP_227228134.1">
    <property type="nucleotide sequence ID" value="NZ_JAJCVJ010000001.1"/>
</dbReference>
<keyword evidence="10" id="KW-1185">Reference proteome</keyword>
<dbReference type="SUPFAM" id="SSF55424">
    <property type="entry name" value="FAD/NAD-linked reductases, dimerisation (C-terminal) domain"/>
    <property type="match status" value="1"/>
</dbReference>
<reference evidence="9 10" key="1">
    <citation type="journal article" date="2019" name="Int. J. Syst. Evol. Microbiol.">
        <title>The Global Catalogue of Microorganisms (GCM) 10K type strain sequencing project: providing services to taxonomists for standard genome sequencing and annotation.</title>
        <authorList>
            <consortium name="The Broad Institute Genomics Platform"/>
            <consortium name="The Broad Institute Genome Sequencing Center for Infectious Disease"/>
            <person name="Wu L."/>
            <person name="Ma J."/>
        </authorList>
    </citation>
    <scope>NUCLEOTIDE SEQUENCE [LARGE SCALE GENOMIC DNA]</scope>
    <source>
        <strain evidence="9 10">CGMCC 1.12237</strain>
    </source>
</reference>
<organism evidence="9 10">
    <name type="scientific">Salinirubrum litoreum</name>
    <dbReference type="NCBI Taxonomy" id="1126234"/>
    <lineage>
        <taxon>Archaea</taxon>
        <taxon>Methanobacteriati</taxon>
        <taxon>Methanobacteriota</taxon>
        <taxon>Stenosarchaea group</taxon>
        <taxon>Halobacteria</taxon>
        <taxon>Halobacteriales</taxon>
        <taxon>Haloferacaceae</taxon>
        <taxon>Salinirubrum</taxon>
    </lineage>
</organism>